<feature type="non-terminal residue" evidence="6">
    <location>
        <position position="75"/>
    </location>
</feature>
<dbReference type="EMBL" id="SMKE01000980">
    <property type="protein sequence ID" value="TDB82913.1"/>
    <property type="molecule type" value="Genomic_DNA"/>
</dbReference>
<keyword evidence="3" id="KW-0547">Nucleotide-binding</keyword>
<dbReference type="PANTHER" id="PTHR43790">
    <property type="entry name" value="CARBOHYDRATE TRANSPORT ATP-BINDING PROTEIN MG119-RELATED"/>
    <property type="match status" value="1"/>
</dbReference>
<keyword evidence="7" id="KW-1185">Reference proteome</keyword>
<keyword evidence="1" id="KW-0813">Transport</keyword>
<organism evidence="6 7">
    <name type="scientific">Micromonospora fluostatini</name>
    <dbReference type="NCBI Taxonomy" id="1629071"/>
    <lineage>
        <taxon>Bacteria</taxon>
        <taxon>Bacillati</taxon>
        <taxon>Actinomycetota</taxon>
        <taxon>Actinomycetes</taxon>
        <taxon>Micromonosporales</taxon>
        <taxon>Micromonosporaceae</taxon>
        <taxon>Micromonospora</taxon>
    </lineage>
</organism>
<evidence type="ECO:0000256" key="2">
    <source>
        <dbReference type="ARBA" id="ARBA00022737"/>
    </source>
</evidence>
<dbReference type="SUPFAM" id="SSF52540">
    <property type="entry name" value="P-loop containing nucleoside triphosphate hydrolases"/>
    <property type="match status" value="1"/>
</dbReference>
<evidence type="ECO:0000256" key="1">
    <source>
        <dbReference type="ARBA" id="ARBA00022448"/>
    </source>
</evidence>
<dbReference type="Proteomes" id="UP000295626">
    <property type="component" value="Unassembled WGS sequence"/>
</dbReference>
<protein>
    <submittedName>
        <fullName evidence="6">ATP-binding cassette domain-containing protein</fullName>
    </submittedName>
</protein>
<reference evidence="6 7" key="1">
    <citation type="submission" date="2019-02" db="EMBL/GenBank/DDBJ databases">
        <title>Draft genome sequences of novel Actinobacteria.</title>
        <authorList>
            <person name="Sahin N."/>
            <person name="Ay H."/>
            <person name="Saygin H."/>
        </authorList>
    </citation>
    <scope>NUCLEOTIDE SEQUENCE [LARGE SCALE GENOMIC DNA]</scope>
    <source>
        <strain evidence="6 7">JCM 30529</strain>
    </source>
</reference>
<dbReference type="InterPro" id="IPR003439">
    <property type="entry name" value="ABC_transporter-like_ATP-bd"/>
</dbReference>
<evidence type="ECO:0000256" key="3">
    <source>
        <dbReference type="ARBA" id="ARBA00022741"/>
    </source>
</evidence>
<proteinExistence type="predicted"/>
<evidence type="ECO:0000313" key="7">
    <source>
        <dbReference type="Proteomes" id="UP000295626"/>
    </source>
</evidence>
<dbReference type="InterPro" id="IPR050107">
    <property type="entry name" value="ABC_carbohydrate_import_ATPase"/>
</dbReference>
<gene>
    <name evidence="6" type="ORF">E1091_18595</name>
</gene>
<dbReference type="PANTHER" id="PTHR43790:SF9">
    <property type="entry name" value="GALACTOFURANOSE TRANSPORTER ATP-BINDING PROTEIN YTFR"/>
    <property type="match status" value="1"/>
</dbReference>
<accession>A0ABY2DC97</accession>
<evidence type="ECO:0000256" key="4">
    <source>
        <dbReference type="ARBA" id="ARBA00022840"/>
    </source>
</evidence>
<dbReference type="GO" id="GO:0005524">
    <property type="term" value="F:ATP binding"/>
    <property type="evidence" value="ECO:0007669"/>
    <property type="project" value="UniProtKB-KW"/>
</dbReference>
<evidence type="ECO:0000259" key="5">
    <source>
        <dbReference type="Pfam" id="PF00005"/>
    </source>
</evidence>
<comment type="caution">
    <text evidence="6">The sequence shown here is derived from an EMBL/GenBank/DDBJ whole genome shotgun (WGS) entry which is preliminary data.</text>
</comment>
<evidence type="ECO:0000313" key="6">
    <source>
        <dbReference type="EMBL" id="TDB82913.1"/>
    </source>
</evidence>
<dbReference type="Pfam" id="PF00005">
    <property type="entry name" value="ABC_tran"/>
    <property type="match status" value="1"/>
</dbReference>
<keyword evidence="2" id="KW-0677">Repeat</keyword>
<keyword evidence="4 6" id="KW-0067">ATP-binding</keyword>
<name>A0ABY2DC97_9ACTN</name>
<feature type="domain" description="ABC transporter" evidence="5">
    <location>
        <begin position="31"/>
        <end position="75"/>
    </location>
</feature>
<dbReference type="Gene3D" id="3.40.50.300">
    <property type="entry name" value="P-loop containing nucleotide triphosphate hydrolases"/>
    <property type="match status" value="1"/>
</dbReference>
<dbReference type="InterPro" id="IPR027417">
    <property type="entry name" value="P-loop_NTPase"/>
</dbReference>
<sequence>MTSPATIAAPTTAAAVEVTGLSKHFGAVRALQDVTLDVPAGSLTAVMGENGAGKSTLMKILAGLDSPTTGTVRVD</sequence>